<proteinExistence type="inferred from homology"/>
<gene>
    <name evidence="7" type="ORF">C7391_0248</name>
</gene>
<sequence>MKVIGILGSARENGSTNYLMKEVMEESAAKGAETKIYNLAKMNIGACFGCEACRKTGSCVRKDDMHILYDEMKTADAIIIGTPIYMGEMTGQLKTFIDRCFALKDADRNSLIPAGKKLAIVITQGAPMPEHYAKTPERIEYIFQGYGFVPVGTVTAVSVHNTDELLKDETILEKARELGKQLI</sequence>
<keyword evidence="4" id="KW-0288">FMN</keyword>
<evidence type="ECO:0000256" key="5">
    <source>
        <dbReference type="ARBA" id="ARBA00038292"/>
    </source>
</evidence>
<comment type="cofactor">
    <cofactor evidence="1">
        <name>FMN</name>
        <dbReference type="ChEBI" id="CHEBI:58210"/>
    </cofactor>
</comment>
<feature type="domain" description="NADPH-dependent FMN reductase-like" evidence="6">
    <location>
        <begin position="1"/>
        <end position="126"/>
    </location>
</feature>
<dbReference type="RefSeq" id="WP_166627347.1">
    <property type="nucleotide sequence ID" value="NZ_JAJENP010000002.1"/>
</dbReference>
<dbReference type="GO" id="GO:0016491">
    <property type="term" value="F:oxidoreductase activity"/>
    <property type="evidence" value="ECO:0007669"/>
    <property type="project" value="InterPro"/>
</dbReference>
<comment type="similarity">
    <text evidence="5">Belongs to the SsuE family. Isf subfamily.</text>
</comment>
<dbReference type="AlphaFoldDB" id="A0A484F8F6"/>
<dbReference type="InterPro" id="IPR029039">
    <property type="entry name" value="Flavoprotein-like_sf"/>
</dbReference>
<evidence type="ECO:0000313" key="8">
    <source>
        <dbReference type="Proteomes" id="UP000294855"/>
    </source>
</evidence>
<protein>
    <submittedName>
        <fullName evidence="7">Multimeric flavodoxin WrbA</fullName>
    </submittedName>
</protein>
<name>A0A484F8F6_9EURY</name>
<comment type="caution">
    <text evidence="7">The sequence shown here is derived from an EMBL/GenBank/DDBJ whole genome shotgun (WGS) entry which is preliminary data.</text>
</comment>
<evidence type="ECO:0000256" key="2">
    <source>
        <dbReference type="ARBA" id="ARBA00001966"/>
    </source>
</evidence>
<keyword evidence="3" id="KW-0285">Flavoprotein</keyword>
<keyword evidence="8" id="KW-1185">Reference proteome</keyword>
<dbReference type="PANTHER" id="PTHR43278:SF2">
    <property type="entry name" value="IRON-SULFUR FLAVOPROTEIN"/>
    <property type="match status" value="1"/>
</dbReference>
<dbReference type="Pfam" id="PF03358">
    <property type="entry name" value="FMN_red"/>
    <property type="match status" value="1"/>
</dbReference>
<accession>A0A484F8F6</accession>
<dbReference type="SUPFAM" id="SSF52218">
    <property type="entry name" value="Flavoproteins"/>
    <property type="match status" value="1"/>
</dbReference>
<dbReference type="EMBL" id="SNYS01000005">
    <property type="protein sequence ID" value="TDQ71146.1"/>
    <property type="molecule type" value="Genomic_DNA"/>
</dbReference>
<organism evidence="7 8">
    <name type="scientific">Methanimicrococcus blatticola</name>
    <dbReference type="NCBI Taxonomy" id="91560"/>
    <lineage>
        <taxon>Archaea</taxon>
        <taxon>Methanobacteriati</taxon>
        <taxon>Methanobacteriota</taxon>
        <taxon>Stenosarchaea group</taxon>
        <taxon>Methanomicrobia</taxon>
        <taxon>Methanosarcinales</taxon>
        <taxon>Methanosarcinaceae</taxon>
        <taxon>Methanimicrococcus</taxon>
    </lineage>
</organism>
<dbReference type="Proteomes" id="UP000294855">
    <property type="component" value="Unassembled WGS sequence"/>
</dbReference>
<evidence type="ECO:0000256" key="3">
    <source>
        <dbReference type="ARBA" id="ARBA00022630"/>
    </source>
</evidence>
<dbReference type="InterPro" id="IPR005025">
    <property type="entry name" value="FMN_Rdtase-like_dom"/>
</dbReference>
<evidence type="ECO:0000259" key="6">
    <source>
        <dbReference type="Pfam" id="PF03358"/>
    </source>
</evidence>
<comment type="cofactor">
    <cofactor evidence="2">
        <name>[4Fe-4S] cluster</name>
        <dbReference type="ChEBI" id="CHEBI:49883"/>
    </cofactor>
</comment>
<reference evidence="7 8" key="1">
    <citation type="submission" date="2019-03" db="EMBL/GenBank/DDBJ databases">
        <title>Genomic Encyclopedia of Type Strains, Phase IV (KMG-IV): sequencing the most valuable type-strain genomes for metagenomic binning, comparative biology and taxonomic classification.</title>
        <authorList>
            <person name="Goeker M."/>
        </authorList>
    </citation>
    <scope>NUCLEOTIDE SEQUENCE [LARGE SCALE GENOMIC DNA]</scope>
    <source>
        <strain evidence="7 8">DSM 13328</strain>
    </source>
</reference>
<dbReference type="Gene3D" id="3.40.50.360">
    <property type="match status" value="1"/>
</dbReference>
<evidence type="ECO:0000256" key="1">
    <source>
        <dbReference type="ARBA" id="ARBA00001917"/>
    </source>
</evidence>
<evidence type="ECO:0000313" key="7">
    <source>
        <dbReference type="EMBL" id="TDQ71146.1"/>
    </source>
</evidence>
<dbReference type="InterPro" id="IPR051796">
    <property type="entry name" value="ISF_SsuE-like"/>
</dbReference>
<dbReference type="PANTHER" id="PTHR43278">
    <property type="entry name" value="NAD(P)H-DEPENDENT FMN-CONTAINING OXIDOREDUCTASE YWQN-RELATED"/>
    <property type="match status" value="1"/>
</dbReference>
<evidence type="ECO:0000256" key="4">
    <source>
        <dbReference type="ARBA" id="ARBA00022643"/>
    </source>
</evidence>
<dbReference type="OrthoDB" id="9059at2157"/>